<proteinExistence type="predicted"/>
<evidence type="ECO:0000313" key="5">
    <source>
        <dbReference type="Proteomes" id="UP000704712"/>
    </source>
</evidence>
<feature type="compositionally biased region" description="Basic and acidic residues" evidence="1">
    <location>
        <begin position="88"/>
        <end position="99"/>
    </location>
</feature>
<evidence type="ECO:0000256" key="2">
    <source>
        <dbReference type="SAM" id="Phobius"/>
    </source>
</evidence>
<sequence>MVMPRALLVLCAAVVLLSDFPGVSVSARLMSPLRQLGEEVVKVHIKAHQKEEASQPKHHDATPSKKHAHKHHAKEGEEKTTESGETVRSYDHGTVRIESKGAMAGKKLTKSHQKKAPAKKEQTDETVVEYSHGTVKISGTETTDGETTDKTKKDVTPDEKEVTSTANKVNELVTKLSSTDSTEHKSFIEAYGPVVVICGIIGGLAAIVGVVGLVMGQPQSNDDNLDSVLSASDLDVDVEANATSSGVQNPTDEDLLGDSNSKPVDDEEEEEGTFANGTAHVSV</sequence>
<keyword evidence="2" id="KW-0812">Transmembrane</keyword>
<feature type="compositionally biased region" description="Basic residues" evidence="1">
    <location>
        <begin position="64"/>
        <end position="73"/>
    </location>
</feature>
<feature type="transmembrane region" description="Helical" evidence="2">
    <location>
        <begin position="190"/>
        <end position="215"/>
    </location>
</feature>
<dbReference type="EMBL" id="JAACNO010001745">
    <property type="protein sequence ID" value="KAF4137950.1"/>
    <property type="molecule type" value="Genomic_DNA"/>
</dbReference>
<evidence type="ECO:0000313" key="4">
    <source>
        <dbReference type="EMBL" id="KAF4137950.1"/>
    </source>
</evidence>
<evidence type="ECO:0000256" key="3">
    <source>
        <dbReference type="SAM" id="SignalP"/>
    </source>
</evidence>
<feature type="signal peptide" evidence="3">
    <location>
        <begin position="1"/>
        <end position="26"/>
    </location>
</feature>
<organism evidence="4 5">
    <name type="scientific">Phytophthora infestans</name>
    <name type="common">Potato late blight agent</name>
    <name type="synonym">Botrytis infestans</name>
    <dbReference type="NCBI Taxonomy" id="4787"/>
    <lineage>
        <taxon>Eukaryota</taxon>
        <taxon>Sar</taxon>
        <taxon>Stramenopiles</taxon>
        <taxon>Oomycota</taxon>
        <taxon>Peronosporomycetes</taxon>
        <taxon>Peronosporales</taxon>
        <taxon>Peronosporaceae</taxon>
        <taxon>Phytophthora</taxon>
    </lineage>
</organism>
<evidence type="ECO:0000256" key="1">
    <source>
        <dbReference type="SAM" id="MobiDB-lite"/>
    </source>
</evidence>
<accession>A0A8S9UBQ4</accession>
<feature type="region of interest" description="Disordered" evidence="1">
    <location>
        <begin position="47"/>
        <end position="160"/>
    </location>
</feature>
<gene>
    <name evidence="4" type="ORF">GN958_ATG12903</name>
</gene>
<feature type="region of interest" description="Disordered" evidence="1">
    <location>
        <begin position="242"/>
        <end position="283"/>
    </location>
</feature>
<name>A0A8S9UBQ4_PHYIN</name>
<feature type="chain" id="PRO_5035795684" evidence="3">
    <location>
        <begin position="27"/>
        <end position="283"/>
    </location>
</feature>
<dbReference type="Proteomes" id="UP000704712">
    <property type="component" value="Unassembled WGS sequence"/>
</dbReference>
<keyword evidence="2" id="KW-0472">Membrane</keyword>
<feature type="compositionally biased region" description="Basic and acidic residues" evidence="1">
    <location>
        <begin position="47"/>
        <end position="63"/>
    </location>
</feature>
<protein>
    <submittedName>
        <fullName evidence="4">Uncharacterized protein</fullName>
    </submittedName>
</protein>
<keyword evidence="2" id="KW-1133">Transmembrane helix</keyword>
<feature type="compositionally biased region" description="Basic and acidic residues" evidence="1">
    <location>
        <begin position="147"/>
        <end position="160"/>
    </location>
</feature>
<dbReference type="AlphaFoldDB" id="A0A8S9UBQ4"/>
<comment type="caution">
    <text evidence="4">The sequence shown here is derived from an EMBL/GenBank/DDBJ whole genome shotgun (WGS) entry which is preliminary data.</text>
</comment>
<feature type="compositionally biased region" description="Basic residues" evidence="1">
    <location>
        <begin position="107"/>
        <end position="117"/>
    </location>
</feature>
<reference evidence="4" key="1">
    <citation type="submission" date="2020-03" db="EMBL/GenBank/DDBJ databases">
        <title>Hybrid Assembly of Korean Phytophthora infestans isolates.</title>
        <authorList>
            <person name="Prokchorchik M."/>
            <person name="Lee Y."/>
            <person name="Seo J."/>
            <person name="Cho J.-H."/>
            <person name="Park Y.-E."/>
            <person name="Jang D.-C."/>
            <person name="Im J.-S."/>
            <person name="Choi J.-G."/>
            <person name="Park H.-J."/>
            <person name="Lee G.-B."/>
            <person name="Lee Y.-G."/>
            <person name="Hong S.-Y."/>
            <person name="Cho K."/>
            <person name="Sohn K.H."/>
        </authorList>
    </citation>
    <scope>NUCLEOTIDE SEQUENCE</scope>
    <source>
        <strain evidence="4">KR_2_A2</strain>
    </source>
</reference>
<keyword evidence="3" id="KW-0732">Signal</keyword>